<accession>A0A7J4JYZ0</accession>
<dbReference type="GO" id="GO:0004519">
    <property type="term" value="F:endonuclease activity"/>
    <property type="evidence" value="ECO:0007669"/>
    <property type="project" value="UniProtKB-KW"/>
</dbReference>
<dbReference type="EMBL" id="DUFW01000003">
    <property type="protein sequence ID" value="HIH21077.1"/>
    <property type="molecule type" value="Genomic_DNA"/>
</dbReference>
<sequence length="420" mass="48064">MEEFNLDLHFHGPFAGGTSNKTTIPLAAEQAALKGLDCITTADITHAEWLKQVKENVSEDSNGVFKCKGFGTKFIIGTEVETIGRVHHLVFLEDLARAEEFRERLKKFANLDYYGAGRPKLKLSAEQIAEIVLDLKGLIGPAHAFTPYFGVYAHYDSIQKAYGRFGKEIKFIELGLSADSYFADLIEENHRYNFFSFSDAHSVWPHRLGREFVRAKMKECSFKELKKTLEFENERRITLNVGLDPREGMYHETACNSCHAHYNLKEAEGMRWKCPCGGIIKKGVKDRISELATFKEEVHPDFRPEYLHFIPLAEIIQLTLGERMPEHKRVQEVWKQFVSNFKNEINVLIDEPIVNLAEMHEEIAKRIESFRKGLVVYKPGGGGEYGKPFICLSEQECEAKRLEIEAGKNAAKTQRTLFDY</sequence>
<evidence type="ECO:0000313" key="4">
    <source>
        <dbReference type="Proteomes" id="UP000527315"/>
    </source>
</evidence>
<reference evidence="3" key="3">
    <citation type="submission" date="2021-05" db="EMBL/GenBank/DDBJ databases">
        <title>Protein family content uncovers lineage relationships and bacterial pathway maintenance mechanisms in DPANN archaea.</title>
        <authorList>
            <person name="Castelle C.J."/>
            <person name="Meheust R."/>
            <person name="Jaffe A.L."/>
            <person name="Seitz K."/>
            <person name="Gong X."/>
            <person name="Baker B.J."/>
            <person name="Banfield J.F."/>
        </authorList>
    </citation>
    <scope>NUCLEOTIDE SEQUENCE</scope>
    <source>
        <strain evidence="3">RIFCSPLOWO2_01_FULL_43_13</strain>
    </source>
</reference>
<reference evidence="3" key="2">
    <citation type="submission" date="2021-03" db="EMBL/GenBank/DDBJ databases">
        <authorList>
            <person name="Jaffe A."/>
        </authorList>
    </citation>
    <scope>NUCLEOTIDE SEQUENCE</scope>
    <source>
        <strain evidence="3">RIFCSPLOWO2_01_FULL_43_13</strain>
    </source>
</reference>
<name>A0A7J4JYZ0_9ARCH</name>
<dbReference type="Proteomes" id="UP000527315">
    <property type="component" value="Unassembled WGS sequence"/>
</dbReference>
<keyword evidence="1" id="KW-0540">Nuclease</keyword>
<dbReference type="InterPro" id="IPR016195">
    <property type="entry name" value="Pol/histidinol_Pase-like"/>
</dbReference>
<gene>
    <name evidence="1" type="ORF">HA222_00235</name>
    <name evidence="2" type="ORF">HA227_04330</name>
    <name evidence="3" type="ORF">J4478_03735</name>
</gene>
<keyword evidence="1" id="KW-0255">Endonuclease</keyword>
<dbReference type="SUPFAM" id="SSF89550">
    <property type="entry name" value="PHP domain-like"/>
    <property type="match status" value="1"/>
</dbReference>
<proteinExistence type="predicted"/>
<dbReference type="EMBL" id="DUFJ01000094">
    <property type="protein sequence ID" value="HIH33452.1"/>
    <property type="molecule type" value="Genomic_DNA"/>
</dbReference>
<reference evidence="4 5" key="1">
    <citation type="journal article" date="2020" name="bioRxiv">
        <title>A rank-normalized archaeal taxonomy based on genome phylogeny resolves widespread incomplete and uneven classifications.</title>
        <authorList>
            <person name="Rinke C."/>
            <person name="Chuvochina M."/>
            <person name="Mussig A.J."/>
            <person name="Chaumeil P.-A."/>
            <person name="Waite D.W."/>
            <person name="Whitman W.B."/>
            <person name="Parks D.H."/>
            <person name="Hugenholtz P."/>
        </authorList>
    </citation>
    <scope>NUCLEOTIDE SEQUENCE [LARGE SCALE GENOMIC DNA]</scope>
</reference>
<dbReference type="Gene3D" id="3.20.20.140">
    <property type="entry name" value="Metal-dependent hydrolases"/>
    <property type="match status" value="1"/>
</dbReference>
<keyword evidence="1" id="KW-0378">Hydrolase</keyword>
<protein>
    <submittedName>
        <fullName evidence="1">Endonuclease Q family protein</fullName>
    </submittedName>
</protein>
<evidence type="ECO:0000313" key="3">
    <source>
        <dbReference type="EMBL" id="MBS3058483.1"/>
    </source>
</evidence>
<dbReference type="Proteomes" id="UP000680185">
    <property type="component" value="Unassembled WGS sequence"/>
</dbReference>
<evidence type="ECO:0000313" key="2">
    <source>
        <dbReference type="EMBL" id="HIH33452.1"/>
    </source>
</evidence>
<dbReference type="EMBL" id="JAGVWB010000025">
    <property type="protein sequence ID" value="MBS3058483.1"/>
    <property type="molecule type" value="Genomic_DNA"/>
</dbReference>
<evidence type="ECO:0000313" key="1">
    <source>
        <dbReference type="EMBL" id="HIH21077.1"/>
    </source>
</evidence>
<dbReference type="Proteomes" id="UP000590964">
    <property type="component" value="Unassembled WGS sequence"/>
</dbReference>
<evidence type="ECO:0000313" key="5">
    <source>
        <dbReference type="Proteomes" id="UP000590964"/>
    </source>
</evidence>
<dbReference type="CDD" id="cd19067">
    <property type="entry name" value="PfuEndoQ-like"/>
    <property type="match status" value="1"/>
</dbReference>
<dbReference type="PANTHER" id="PTHR40084">
    <property type="entry name" value="PHOSPHOHYDROLASE, PHP FAMILY"/>
    <property type="match status" value="1"/>
</dbReference>
<comment type="caution">
    <text evidence="1">The sequence shown here is derived from an EMBL/GenBank/DDBJ whole genome shotgun (WGS) entry which is preliminary data.</text>
</comment>
<dbReference type="PANTHER" id="PTHR40084:SF1">
    <property type="entry name" value="PHOSPHOTRANSFERASE"/>
    <property type="match status" value="1"/>
</dbReference>
<organism evidence="1 5">
    <name type="scientific">Candidatus Iainarchaeum sp</name>
    <dbReference type="NCBI Taxonomy" id="3101447"/>
    <lineage>
        <taxon>Archaea</taxon>
        <taxon>Candidatus Iainarchaeota</taxon>
        <taxon>Candidatus Iainarchaeia</taxon>
        <taxon>Candidatus Iainarchaeales</taxon>
        <taxon>Candidatus Iainarchaeaceae</taxon>
        <taxon>Candidatus Iainarchaeum</taxon>
    </lineage>
</organism>
<dbReference type="AlphaFoldDB" id="A0A7J4JYZ0"/>